<dbReference type="OrthoDB" id="9812921at2"/>
<keyword evidence="1" id="KW-0378">Hydrolase</keyword>
<dbReference type="Gene3D" id="3.40.50.1820">
    <property type="entry name" value="alpha/beta hydrolase"/>
    <property type="match status" value="1"/>
</dbReference>
<protein>
    <submittedName>
        <fullName evidence="3">Peptidase</fullName>
    </submittedName>
</protein>
<dbReference type="GO" id="GO:0004252">
    <property type="term" value="F:serine-type endopeptidase activity"/>
    <property type="evidence" value="ECO:0007669"/>
    <property type="project" value="InterPro"/>
</dbReference>
<dbReference type="InterPro" id="IPR029058">
    <property type="entry name" value="AB_hydrolase_fold"/>
</dbReference>
<evidence type="ECO:0000256" key="1">
    <source>
        <dbReference type="ARBA" id="ARBA00022801"/>
    </source>
</evidence>
<dbReference type="STRING" id="519424.AZF04_12580"/>
<dbReference type="InterPro" id="IPR002471">
    <property type="entry name" value="Pept_S9_AS"/>
</dbReference>
<accession>A0A161QDU6</accession>
<dbReference type="AlphaFoldDB" id="A0A161QDU6"/>
<evidence type="ECO:0000313" key="4">
    <source>
        <dbReference type="Proteomes" id="UP000075806"/>
    </source>
</evidence>
<organism evidence="3 4">
    <name type="scientific">Alkalihalobacillus trypoxylicola</name>
    <dbReference type="NCBI Taxonomy" id="519424"/>
    <lineage>
        <taxon>Bacteria</taxon>
        <taxon>Bacillati</taxon>
        <taxon>Bacillota</taxon>
        <taxon>Bacilli</taxon>
        <taxon>Bacillales</taxon>
        <taxon>Bacillaceae</taxon>
        <taxon>Alkalihalobacillus</taxon>
    </lineage>
</organism>
<proteinExistence type="predicted"/>
<reference evidence="3" key="1">
    <citation type="submission" date="2016-02" db="EMBL/GenBank/DDBJ databases">
        <title>Genome sequence of Bacillus trypoxylicola KCTC 13244(T).</title>
        <authorList>
            <person name="Jeong H."/>
            <person name="Park S.-H."/>
            <person name="Choi S.-K."/>
        </authorList>
    </citation>
    <scope>NUCLEOTIDE SEQUENCE [LARGE SCALE GENOMIC DNA]</scope>
    <source>
        <strain evidence="3">KCTC 13244</strain>
    </source>
</reference>
<feature type="domain" description="Peptidase S9 prolyl oligopeptidase catalytic" evidence="2">
    <location>
        <begin position="65"/>
        <end position="252"/>
    </location>
</feature>
<comment type="caution">
    <text evidence="3">The sequence shown here is derived from an EMBL/GenBank/DDBJ whole genome shotgun (WGS) entry which is preliminary data.</text>
</comment>
<dbReference type="InterPro" id="IPR001375">
    <property type="entry name" value="Peptidase_S9_cat"/>
</dbReference>
<dbReference type="PANTHER" id="PTHR42776">
    <property type="entry name" value="SERINE PEPTIDASE S9 FAMILY MEMBER"/>
    <property type="match status" value="1"/>
</dbReference>
<evidence type="ECO:0000259" key="2">
    <source>
        <dbReference type="Pfam" id="PF00326"/>
    </source>
</evidence>
<dbReference type="RefSeq" id="WP_061950100.1">
    <property type="nucleotide sequence ID" value="NZ_LTAO01000038.1"/>
</dbReference>
<dbReference type="EMBL" id="LTAO01000038">
    <property type="protein sequence ID" value="KYG26637.1"/>
    <property type="molecule type" value="Genomic_DNA"/>
</dbReference>
<gene>
    <name evidence="3" type="ORF">AZF04_12580</name>
</gene>
<dbReference type="Pfam" id="PF00326">
    <property type="entry name" value="Peptidase_S9"/>
    <property type="match status" value="1"/>
</dbReference>
<dbReference type="PROSITE" id="PS00708">
    <property type="entry name" value="PRO_ENDOPEP_SER"/>
    <property type="match status" value="1"/>
</dbReference>
<name>A0A161QDU6_9BACI</name>
<dbReference type="PANTHER" id="PTHR42776:SF27">
    <property type="entry name" value="DIPEPTIDYL PEPTIDASE FAMILY MEMBER 6"/>
    <property type="match status" value="1"/>
</dbReference>
<keyword evidence="4" id="KW-1185">Reference proteome</keyword>
<dbReference type="GO" id="GO:0006508">
    <property type="term" value="P:proteolysis"/>
    <property type="evidence" value="ECO:0007669"/>
    <property type="project" value="InterPro"/>
</dbReference>
<sequence length="258" mass="29765">MQTIDKRRIPSPHSKIHLYEITYISGPYKVKGLLAEPKEEKEYPGLLYLRGGIHNVGMVRIQRIIQWANEGFIVMAPYYRGNRGGEGMEDFAGHDREDAIAAYDLLATHPHVCEEQRHIIGFSRGGVMALLTMLARDTVASATLWSGVSDMTLTYEERVDLRRMMKRVIGGTPKKYPERFEWRGPLKKYSSIKTPLLLIHGEKDHHVTIEHALRLQKEAPNTEAWFFSNYRHHFPAEAQRMILKDAAQWMKNKNVNLV</sequence>
<dbReference type="SUPFAM" id="SSF53474">
    <property type="entry name" value="alpha/beta-Hydrolases"/>
    <property type="match status" value="1"/>
</dbReference>
<dbReference type="Proteomes" id="UP000075806">
    <property type="component" value="Unassembled WGS sequence"/>
</dbReference>
<evidence type="ECO:0000313" key="3">
    <source>
        <dbReference type="EMBL" id="KYG26637.1"/>
    </source>
</evidence>